<evidence type="ECO:0000256" key="1">
    <source>
        <dbReference type="ARBA" id="ARBA00001913"/>
    </source>
</evidence>
<keyword evidence="5" id="KW-1185">Reference proteome</keyword>
<dbReference type="Gene3D" id="2.70.98.10">
    <property type="match status" value="1"/>
</dbReference>
<evidence type="ECO:0000313" key="5">
    <source>
        <dbReference type="Proteomes" id="UP000014174"/>
    </source>
</evidence>
<dbReference type="RefSeq" id="WP_016194249.1">
    <property type="nucleotide sequence ID" value="NZ_AQPN01000043.1"/>
</dbReference>
<dbReference type="eggNOG" id="COG3537">
    <property type="taxonomic scope" value="Bacteria"/>
</dbReference>
<evidence type="ECO:0000256" key="2">
    <source>
        <dbReference type="ARBA" id="ARBA00011245"/>
    </source>
</evidence>
<gene>
    <name evidence="4" type="ORF">ADIARSV_1005</name>
</gene>
<comment type="caution">
    <text evidence="4">The sequence shown here is derived from an EMBL/GenBank/DDBJ whole genome shotgun (WGS) entry which is preliminary data.</text>
</comment>
<evidence type="ECO:0000313" key="4">
    <source>
        <dbReference type="EMBL" id="EOR95692.1"/>
    </source>
</evidence>
<proteinExistence type="predicted"/>
<dbReference type="InterPro" id="IPR014718">
    <property type="entry name" value="GH-type_carb-bd"/>
</dbReference>
<comment type="cofactor">
    <cofactor evidence="1">
        <name>Ca(2+)</name>
        <dbReference type="ChEBI" id="CHEBI:29108"/>
    </cofactor>
</comment>
<evidence type="ECO:0000256" key="3">
    <source>
        <dbReference type="ARBA" id="ARBA00022837"/>
    </source>
</evidence>
<dbReference type="Proteomes" id="UP000014174">
    <property type="component" value="Unassembled WGS sequence"/>
</dbReference>
<dbReference type="STRING" id="1150600.ADIARSV_1005"/>
<sequence length="79" mass="9068">MLPKSRCKVLAYEIKILLLFIRPFFAQTPELVHYVNTLQGSNSKHELTRGNIYPTTALLNGMNTWTPQTGRNDDGLKYQ</sequence>
<protein>
    <submittedName>
        <fullName evidence="4">Alpha-1,2-mannosidase</fullName>
    </submittedName>
</protein>
<accession>R9GV41</accession>
<name>R9GV41_9SPHI</name>
<dbReference type="AlphaFoldDB" id="R9GV41"/>
<dbReference type="GO" id="GO:0030246">
    <property type="term" value="F:carbohydrate binding"/>
    <property type="evidence" value="ECO:0007669"/>
    <property type="project" value="InterPro"/>
</dbReference>
<comment type="subunit">
    <text evidence="2">Monomer.</text>
</comment>
<dbReference type="EMBL" id="AQPN01000043">
    <property type="protein sequence ID" value="EOR95692.1"/>
    <property type="molecule type" value="Genomic_DNA"/>
</dbReference>
<organism evidence="4 5">
    <name type="scientific">Arcticibacter svalbardensis MN12-7</name>
    <dbReference type="NCBI Taxonomy" id="1150600"/>
    <lineage>
        <taxon>Bacteria</taxon>
        <taxon>Pseudomonadati</taxon>
        <taxon>Bacteroidota</taxon>
        <taxon>Sphingobacteriia</taxon>
        <taxon>Sphingobacteriales</taxon>
        <taxon>Sphingobacteriaceae</taxon>
        <taxon>Arcticibacter</taxon>
    </lineage>
</organism>
<keyword evidence="3" id="KW-0106">Calcium</keyword>
<reference evidence="4 5" key="1">
    <citation type="journal article" date="2013" name="Genome Announc.">
        <title>Draft Genome Sequence of Arcticibacter svalbardensis Strain MN12-7T, a Member of the Family Sphingobacteriaceae Isolated from an Arctic Soil Sample.</title>
        <authorList>
            <person name="Shivaji S."/>
            <person name="Ara S."/>
            <person name="Prasad S."/>
            <person name="Manasa B.P."/>
            <person name="Begum Z."/>
            <person name="Singh A."/>
            <person name="Kumar Pinnaka A."/>
        </authorList>
    </citation>
    <scope>NUCLEOTIDE SEQUENCE [LARGE SCALE GENOMIC DNA]</scope>
    <source>
        <strain evidence="4 5">MN12-7</strain>
    </source>
</reference>